<dbReference type="GO" id="GO:1904680">
    <property type="term" value="F:peptide transmembrane transporter activity"/>
    <property type="evidence" value="ECO:0007669"/>
    <property type="project" value="TreeGrafter"/>
</dbReference>
<dbReference type="SUPFAM" id="SSF53850">
    <property type="entry name" value="Periplasmic binding protein-like II"/>
    <property type="match status" value="1"/>
</dbReference>
<dbReference type="Proteomes" id="UP000219331">
    <property type="component" value="Unassembled WGS sequence"/>
</dbReference>
<evidence type="ECO:0000256" key="2">
    <source>
        <dbReference type="ARBA" id="ARBA00005695"/>
    </source>
</evidence>
<evidence type="ECO:0000259" key="6">
    <source>
        <dbReference type="Pfam" id="PF00496"/>
    </source>
</evidence>
<dbReference type="OrthoDB" id="9803988at2"/>
<proteinExistence type="inferred from homology"/>
<sequence length="513" mass="56094">MKTGLGIALAALLATGQAYAAGTTLNVGMASADAGKLDPHVATSTPDKGLLHWMFNGLVRIKPGEASPEFIEPDIASSWTTSEDGLTWVFTLRDDVECHGDYGKIDAEDVVYSLQRSANADISAFAKDYSAFDSVEATGPMEVTIKLKNKIPSLLGLLVPYHGGNIVCKDAVEALGDEYQRTPIGTGPFMFAEYQPQQYVKLVANPEYFRGEPKIKEIFYRYIPSDSSRDLAFQSGEVDMIYGKQEQTWVERIKQVPGTVVSVMTPGEMSVIHLNMTMPPLDDLRVRKAVAHAISRDAMVQFKGPDVTLPAISPVPEGHLGYTADVPTYEYSVEKAKALLAEAGHPDGVTIKAIHTTLPGMLTTMEAIQALLREANINLEIETVEHATFHEQIRKDMSQVTHYAAARFPVADVYLTQFFYSPSIVGTPTAITNFSHCAVADAEIEAARVEGDKQKQLEYWAEAQRKIMAEVCAVPIVQSMQLWAWKDTLDLGVEVNGSLNLSPPVTEAASFSQ</sequence>
<feature type="domain" description="Solute-binding protein family 5" evidence="6">
    <location>
        <begin position="71"/>
        <end position="421"/>
    </location>
</feature>
<dbReference type="PIRSF" id="PIRSF002741">
    <property type="entry name" value="MppA"/>
    <property type="match status" value="1"/>
</dbReference>
<dbReference type="GO" id="GO:0015833">
    <property type="term" value="P:peptide transport"/>
    <property type="evidence" value="ECO:0007669"/>
    <property type="project" value="TreeGrafter"/>
</dbReference>
<keyword evidence="8" id="KW-1185">Reference proteome</keyword>
<evidence type="ECO:0000256" key="3">
    <source>
        <dbReference type="ARBA" id="ARBA00022448"/>
    </source>
</evidence>
<feature type="chain" id="PRO_5012402734" evidence="5">
    <location>
        <begin position="21"/>
        <end position="513"/>
    </location>
</feature>
<gene>
    <name evidence="7" type="ORF">SAMN05421512_10815</name>
</gene>
<comment type="similarity">
    <text evidence="2">Belongs to the bacterial solute-binding protein 5 family.</text>
</comment>
<protein>
    <submittedName>
        <fullName evidence="7">Peptide/nickel transport system substrate-binding protein</fullName>
    </submittedName>
</protein>
<dbReference type="CDD" id="cd08508">
    <property type="entry name" value="PBP2_NikA_DppA_OppA_like_1"/>
    <property type="match status" value="1"/>
</dbReference>
<dbReference type="GO" id="GO:0043190">
    <property type="term" value="C:ATP-binding cassette (ABC) transporter complex"/>
    <property type="evidence" value="ECO:0007669"/>
    <property type="project" value="InterPro"/>
</dbReference>
<evidence type="ECO:0000313" key="7">
    <source>
        <dbReference type="EMBL" id="SOC14844.1"/>
    </source>
</evidence>
<evidence type="ECO:0000256" key="4">
    <source>
        <dbReference type="ARBA" id="ARBA00022729"/>
    </source>
</evidence>
<accession>A0A285T5S9</accession>
<dbReference type="RefSeq" id="WP_097175454.1">
    <property type="nucleotide sequence ID" value="NZ_OBML01000008.1"/>
</dbReference>
<organism evidence="7 8">
    <name type="scientific">Stappia indica</name>
    <dbReference type="NCBI Taxonomy" id="538381"/>
    <lineage>
        <taxon>Bacteria</taxon>
        <taxon>Pseudomonadati</taxon>
        <taxon>Pseudomonadota</taxon>
        <taxon>Alphaproteobacteria</taxon>
        <taxon>Hyphomicrobiales</taxon>
        <taxon>Stappiaceae</taxon>
        <taxon>Stappia</taxon>
    </lineage>
</organism>
<comment type="subcellular location">
    <subcellularLocation>
        <location evidence="1">Periplasm</location>
    </subcellularLocation>
</comment>
<dbReference type="InterPro" id="IPR000914">
    <property type="entry name" value="SBP_5_dom"/>
</dbReference>
<dbReference type="GO" id="GO:0030288">
    <property type="term" value="C:outer membrane-bounded periplasmic space"/>
    <property type="evidence" value="ECO:0007669"/>
    <property type="project" value="UniProtKB-ARBA"/>
</dbReference>
<dbReference type="Pfam" id="PF00496">
    <property type="entry name" value="SBP_bac_5"/>
    <property type="match status" value="1"/>
</dbReference>
<reference evidence="7 8" key="1">
    <citation type="submission" date="2017-08" db="EMBL/GenBank/DDBJ databases">
        <authorList>
            <person name="de Groot N.N."/>
        </authorList>
    </citation>
    <scope>NUCLEOTIDE SEQUENCE [LARGE SCALE GENOMIC DNA]</scope>
    <source>
        <strain evidence="7 8">USBA 352</strain>
    </source>
</reference>
<dbReference type="PANTHER" id="PTHR30290:SF10">
    <property type="entry name" value="PERIPLASMIC OLIGOPEPTIDE-BINDING PROTEIN-RELATED"/>
    <property type="match status" value="1"/>
</dbReference>
<dbReference type="InterPro" id="IPR030678">
    <property type="entry name" value="Peptide/Ni-bd"/>
</dbReference>
<feature type="signal peptide" evidence="5">
    <location>
        <begin position="1"/>
        <end position="20"/>
    </location>
</feature>
<dbReference type="Gene3D" id="3.40.190.10">
    <property type="entry name" value="Periplasmic binding protein-like II"/>
    <property type="match status" value="1"/>
</dbReference>
<keyword evidence="3" id="KW-0813">Transport</keyword>
<dbReference type="PANTHER" id="PTHR30290">
    <property type="entry name" value="PERIPLASMIC BINDING COMPONENT OF ABC TRANSPORTER"/>
    <property type="match status" value="1"/>
</dbReference>
<name>A0A285T5S9_9HYPH</name>
<evidence type="ECO:0000256" key="5">
    <source>
        <dbReference type="SAM" id="SignalP"/>
    </source>
</evidence>
<keyword evidence="4 5" id="KW-0732">Signal</keyword>
<evidence type="ECO:0000256" key="1">
    <source>
        <dbReference type="ARBA" id="ARBA00004418"/>
    </source>
</evidence>
<dbReference type="AlphaFoldDB" id="A0A285T5S9"/>
<dbReference type="InterPro" id="IPR039424">
    <property type="entry name" value="SBP_5"/>
</dbReference>
<evidence type="ECO:0000313" key="8">
    <source>
        <dbReference type="Proteomes" id="UP000219331"/>
    </source>
</evidence>
<dbReference type="STRING" id="538381.GCA_001696535_02859"/>
<dbReference type="Gene3D" id="3.10.105.10">
    <property type="entry name" value="Dipeptide-binding Protein, Domain 3"/>
    <property type="match status" value="1"/>
</dbReference>
<dbReference type="EMBL" id="OBML01000008">
    <property type="protein sequence ID" value="SOC14844.1"/>
    <property type="molecule type" value="Genomic_DNA"/>
</dbReference>